<dbReference type="PANTHER" id="PTHR43313">
    <property type="entry name" value="SHORT-CHAIN DEHYDROGENASE/REDUCTASE FAMILY 9C"/>
    <property type="match status" value="1"/>
</dbReference>
<dbReference type="InterPro" id="IPR003172">
    <property type="entry name" value="ML_dom"/>
</dbReference>
<reference evidence="3" key="1">
    <citation type="submission" date="2020-03" db="EMBL/GenBank/DDBJ databases">
        <authorList>
            <person name="Chebbi M.A."/>
            <person name="Drezen J.M."/>
        </authorList>
    </citation>
    <scope>NUCLEOTIDE SEQUENCE</scope>
    <source>
        <tissue evidence="3">Whole body</tissue>
    </source>
</reference>
<dbReference type="AlphaFoldDB" id="A0A8J5QRT5"/>
<reference evidence="3" key="2">
    <citation type="submission" date="2021-04" db="EMBL/GenBank/DDBJ databases">
        <title>Genome-wide patterns of bracovirus chromosomal integration into multiple host tissues during parasitism.</title>
        <authorList>
            <person name="Chebbi M.A.C."/>
        </authorList>
    </citation>
    <scope>NUCLEOTIDE SEQUENCE</scope>
    <source>
        <tissue evidence="3">Whole body</tissue>
    </source>
</reference>
<evidence type="ECO:0000259" key="2">
    <source>
        <dbReference type="SMART" id="SM00737"/>
    </source>
</evidence>
<keyword evidence="4" id="KW-1185">Reference proteome</keyword>
<dbReference type="PROSITE" id="PS00061">
    <property type="entry name" value="ADH_SHORT"/>
    <property type="match status" value="1"/>
</dbReference>
<evidence type="ECO:0000313" key="4">
    <source>
        <dbReference type="Proteomes" id="UP000729913"/>
    </source>
</evidence>
<comment type="caution">
    <text evidence="3">The sequence shown here is derived from an EMBL/GenBank/DDBJ whole genome shotgun (WGS) entry which is preliminary data.</text>
</comment>
<protein>
    <recommendedName>
        <fullName evidence="2">MD-2-related lipid-recognition domain-containing protein</fullName>
    </recommendedName>
</protein>
<feature type="domain" description="MD-2-related lipid-recognition" evidence="2">
    <location>
        <begin position="351"/>
        <end position="478"/>
    </location>
</feature>
<dbReference type="InterPro" id="IPR002347">
    <property type="entry name" value="SDR_fam"/>
</dbReference>
<dbReference type="GO" id="GO:0016491">
    <property type="term" value="F:oxidoreductase activity"/>
    <property type="evidence" value="ECO:0007669"/>
    <property type="project" value="UniProtKB-KW"/>
</dbReference>
<proteinExistence type="predicted"/>
<dbReference type="Proteomes" id="UP000729913">
    <property type="component" value="Unassembled WGS sequence"/>
</dbReference>
<evidence type="ECO:0000313" key="3">
    <source>
        <dbReference type="EMBL" id="KAG8036941.1"/>
    </source>
</evidence>
<accession>A0A8J5QRT5</accession>
<name>A0A8J5QRT5_9HYME</name>
<organism evidence="3 4">
    <name type="scientific">Cotesia typhae</name>
    <dbReference type="NCBI Taxonomy" id="2053667"/>
    <lineage>
        <taxon>Eukaryota</taxon>
        <taxon>Metazoa</taxon>
        <taxon>Ecdysozoa</taxon>
        <taxon>Arthropoda</taxon>
        <taxon>Hexapoda</taxon>
        <taxon>Insecta</taxon>
        <taxon>Pterygota</taxon>
        <taxon>Neoptera</taxon>
        <taxon>Endopterygota</taxon>
        <taxon>Hymenoptera</taxon>
        <taxon>Apocrita</taxon>
        <taxon>Ichneumonoidea</taxon>
        <taxon>Braconidae</taxon>
        <taxon>Microgastrinae</taxon>
        <taxon>Cotesia</taxon>
    </lineage>
</organism>
<dbReference type="InterPro" id="IPR020904">
    <property type="entry name" value="Sc_DH/Rdtase_CS"/>
</dbReference>
<dbReference type="Pfam" id="PF00106">
    <property type="entry name" value="adh_short"/>
    <property type="match status" value="1"/>
</dbReference>
<dbReference type="EMBL" id="JAAOIC020000048">
    <property type="protein sequence ID" value="KAG8036941.1"/>
    <property type="molecule type" value="Genomic_DNA"/>
</dbReference>
<gene>
    <name evidence="3" type="ORF">G9C98_004263</name>
</gene>
<dbReference type="Pfam" id="PF02221">
    <property type="entry name" value="E1_DerP2_DerF2"/>
    <property type="match status" value="1"/>
</dbReference>
<dbReference type="PANTHER" id="PTHR43313:SF36">
    <property type="entry name" value="D-BETA-HYDROXYBUTYRATE DEHYDROGENASE, MITOCHONDRIAL"/>
    <property type="match status" value="1"/>
</dbReference>
<dbReference type="SMART" id="SM00737">
    <property type="entry name" value="ML"/>
    <property type="match status" value="1"/>
</dbReference>
<sequence length="484" mass="55168">MELLKAISNFFKQRYFDIIFFIITLSCLCIFEYINVYTLPTLFTVSTIWLFYFKNKRKSIAPGDMVVITGCDSGLGFSFASHCHKNLNAHVIAGVHNIDSPGANELSKAGIHVHSLELTSSESVQAFVQYIRNDLKNKNLEEQMRYQVEVNLLGTMRVTKEVLPLLREYSSRLINITSHCAYESLPGVAMYSSTKSALASWTNALRVELKKFGIKVVSFVPGSFVLQSNILCHQQKYFKMMEAAMTPEAKSLYSDYFTRYANYLCSLPCNANAVPKILENSNLYELLEGAMLDQYPQAIYKYKFFIFRFFNINLKFVLCSSQAHLVTMFAKALIIASLAFCGVVSYEPSPYKACKNAPEPINLFIDNCEYFPCPIYTGYNINAQWEFLASNEITKLTPVARYNLMGLFWMDYPDLKITGCDNLVGEVTCPLKPNQVGTFQLSFPVPNVPMKSFSIPIWVEFSLQDQYKNVHSCFQVSLLVKKWQ</sequence>
<dbReference type="OrthoDB" id="294295at2759"/>
<evidence type="ECO:0000256" key="1">
    <source>
        <dbReference type="ARBA" id="ARBA00023002"/>
    </source>
</evidence>
<keyword evidence="1" id="KW-0560">Oxidoreductase</keyword>
<dbReference type="GO" id="GO:0008202">
    <property type="term" value="P:steroid metabolic process"/>
    <property type="evidence" value="ECO:0007669"/>
    <property type="project" value="TreeGrafter"/>
</dbReference>